<reference evidence="3 4" key="1">
    <citation type="submission" date="2016-10" db="EMBL/GenBank/DDBJ databases">
        <authorList>
            <person name="de Groot N.N."/>
        </authorList>
    </citation>
    <scope>NUCLEOTIDE SEQUENCE [LARGE SCALE GENOMIC DNA]</scope>
    <source>
        <strain evidence="3 4">CGMCC 4.5598</strain>
    </source>
</reference>
<evidence type="ECO:0000256" key="1">
    <source>
        <dbReference type="ARBA" id="ARBA00023002"/>
    </source>
</evidence>
<dbReference type="Proteomes" id="UP000199361">
    <property type="component" value="Unassembled WGS sequence"/>
</dbReference>
<evidence type="ECO:0000313" key="3">
    <source>
        <dbReference type="EMBL" id="SEU47323.1"/>
    </source>
</evidence>
<dbReference type="InterPro" id="IPR011576">
    <property type="entry name" value="Pyridox_Oxase_N"/>
</dbReference>
<dbReference type="PANTHER" id="PTHR35176:SF6">
    <property type="entry name" value="HEME OXYGENASE HI_0854-RELATED"/>
    <property type="match status" value="1"/>
</dbReference>
<dbReference type="RefSeq" id="WP_091094219.1">
    <property type="nucleotide sequence ID" value="NZ_FOHX01000028.1"/>
</dbReference>
<organism evidence="3 4">
    <name type="scientific">Nonomuraea wenchangensis</name>
    <dbReference type="NCBI Taxonomy" id="568860"/>
    <lineage>
        <taxon>Bacteria</taxon>
        <taxon>Bacillati</taxon>
        <taxon>Actinomycetota</taxon>
        <taxon>Actinomycetes</taxon>
        <taxon>Streptosporangiales</taxon>
        <taxon>Streptosporangiaceae</taxon>
        <taxon>Nonomuraea</taxon>
    </lineage>
</organism>
<gene>
    <name evidence="3" type="ORF">SAMN05421811_12891</name>
</gene>
<dbReference type="GO" id="GO:0005829">
    <property type="term" value="C:cytosol"/>
    <property type="evidence" value="ECO:0007669"/>
    <property type="project" value="TreeGrafter"/>
</dbReference>
<dbReference type="InterPro" id="IPR052019">
    <property type="entry name" value="F420H2_bilvrd_red/Heme_oxyg"/>
</dbReference>
<evidence type="ECO:0000313" key="4">
    <source>
        <dbReference type="Proteomes" id="UP000199361"/>
    </source>
</evidence>
<evidence type="ECO:0000259" key="2">
    <source>
        <dbReference type="Pfam" id="PF01243"/>
    </source>
</evidence>
<proteinExistence type="predicted"/>
<name>A0A1I0LUR7_9ACTN</name>
<dbReference type="PANTHER" id="PTHR35176">
    <property type="entry name" value="HEME OXYGENASE HI_0854-RELATED"/>
    <property type="match status" value="1"/>
</dbReference>
<feature type="domain" description="Pyridoxamine 5'-phosphate oxidase N-terminal" evidence="2">
    <location>
        <begin position="25"/>
        <end position="121"/>
    </location>
</feature>
<keyword evidence="4" id="KW-1185">Reference proteome</keyword>
<dbReference type="SUPFAM" id="SSF50475">
    <property type="entry name" value="FMN-binding split barrel"/>
    <property type="match status" value="1"/>
</dbReference>
<dbReference type="InterPro" id="IPR012349">
    <property type="entry name" value="Split_barrel_FMN-bd"/>
</dbReference>
<dbReference type="EMBL" id="FOHX01000028">
    <property type="protein sequence ID" value="SEU47323.1"/>
    <property type="molecule type" value="Genomic_DNA"/>
</dbReference>
<dbReference type="Gene3D" id="2.30.110.10">
    <property type="entry name" value="Electron Transport, Fmn-binding Protein, Chain A"/>
    <property type="match status" value="1"/>
</dbReference>
<dbReference type="STRING" id="568860.SAMN05421811_12891"/>
<accession>A0A1I0LUR7</accession>
<dbReference type="OrthoDB" id="156845at2"/>
<protein>
    <submittedName>
        <fullName evidence="3">Pyridoxamine 5'-phosphate oxidase</fullName>
    </submittedName>
</protein>
<dbReference type="AlphaFoldDB" id="A0A1I0LUR7"/>
<sequence>MMTDDHPDVMSLPQGDVRLLNSPVAQRLLASTELARVAYVAADGTPRVFPMLFHWTGAEIVMSTFAGARKIGALRARPDIAITIDRASTPPETLLVRGRAEVTDVDGIVPEYVLAQHRYAGPEQGAANVAAVDHPGTRMARIAVRPTWVGVLDFTSRLPGGVSVEEFEHRGRS</sequence>
<dbReference type="GO" id="GO:0016627">
    <property type="term" value="F:oxidoreductase activity, acting on the CH-CH group of donors"/>
    <property type="evidence" value="ECO:0007669"/>
    <property type="project" value="TreeGrafter"/>
</dbReference>
<dbReference type="Pfam" id="PF01243">
    <property type="entry name" value="PNPOx_N"/>
    <property type="match status" value="1"/>
</dbReference>
<keyword evidence="1" id="KW-0560">Oxidoreductase</keyword>
<dbReference type="GO" id="GO:0070967">
    <property type="term" value="F:coenzyme F420 binding"/>
    <property type="evidence" value="ECO:0007669"/>
    <property type="project" value="TreeGrafter"/>
</dbReference>